<evidence type="ECO:0000313" key="10">
    <source>
        <dbReference type="Proteomes" id="UP001168575"/>
    </source>
</evidence>
<comment type="similarity">
    <text evidence="1">Belongs to the 'phage' integrase family.</text>
</comment>
<dbReference type="Gene3D" id="3.30.160.60">
    <property type="entry name" value="Classic Zinc Finger"/>
    <property type="match status" value="1"/>
</dbReference>
<evidence type="ECO:0000256" key="1">
    <source>
        <dbReference type="ARBA" id="ARBA00008857"/>
    </source>
</evidence>
<protein>
    <submittedName>
        <fullName evidence="9">Tyrosine-type recombinase/integrase</fullName>
    </submittedName>
</protein>
<feature type="region of interest" description="Disordered" evidence="6">
    <location>
        <begin position="1"/>
        <end position="30"/>
    </location>
</feature>
<dbReference type="GO" id="GO:0003677">
    <property type="term" value="F:DNA binding"/>
    <property type="evidence" value="ECO:0007669"/>
    <property type="project" value="UniProtKB-UniRule"/>
</dbReference>
<dbReference type="Proteomes" id="UP001168575">
    <property type="component" value="Unassembled WGS sequence"/>
</dbReference>
<organism evidence="9 10">
    <name type="scientific">Phoenicibacter congonensis</name>
    <dbReference type="NCBI Taxonomy" id="1944646"/>
    <lineage>
        <taxon>Bacteria</taxon>
        <taxon>Bacillati</taxon>
        <taxon>Actinomycetota</taxon>
        <taxon>Coriobacteriia</taxon>
        <taxon>Eggerthellales</taxon>
        <taxon>Eggerthellaceae</taxon>
        <taxon>Phoenicibacter</taxon>
    </lineage>
</organism>
<evidence type="ECO:0000256" key="5">
    <source>
        <dbReference type="PROSITE-ProRule" id="PRU01248"/>
    </source>
</evidence>
<dbReference type="PANTHER" id="PTHR30349:SF41">
    <property type="entry name" value="INTEGRASE_RECOMBINASE PROTEIN MJ0367-RELATED"/>
    <property type="match status" value="1"/>
</dbReference>
<dbReference type="AlphaFoldDB" id="A0AA43RJ02"/>
<evidence type="ECO:0000256" key="4">
    <source>
        <dbReference type="ARBA" id="ARBA00023172"/>
    </source>
</evidence>
<dbReference type="Gene3D" id="1.10.150.130">
    <property type="match status" value="1"/>
</dbReference>
<dbReference type="InterPro" id="IPR002104">
    <property type="entry name" value="Integrase_catalytic"/>
</dbReference>
<dbReference type="PANTHER" id="PTHR30349">
    <property type="entry name" value="PHAGE INTEGRASE-RELATED"/>
    <property type="match status" value="1"/>
</dbReference>
<dbReference type="InterPro" id="IPR010998">
    <property type="entry name" value="Integrase_recombinase_N"/>
</dbReference>
<evidence type="ECO:0000259" key="8">
    <source>
        <dbReference type="PROSITE" id="PS51900"/>
    </source>
</evidence>
<evidence type="ECO:0000256" key="6">
    <source>
        <dbReference type="SAM" id="MobiDB-lite"/>
    </source>
</evidence>
<keyword evidence="4" id="KW-0233">DNA recombination</keyword>
<dbReference type="GO" id="GO:0006310">
    <property type="term" value="P:DNA recombination"/>
    <property type="evidence" value="ECO:0007669"/>
    <property type="project" value="UniProtKB-KW"/>
</dbReference>
<dbReference type="InterPro" id="IPR011010">
    <property type="entry name" value="DNA_brk_join_enz"/>
</dbReference>
<dbReference type="InterPro" id="IPR013762">
    <property type="entry name" value="Integrase-like_cat_sf"/>
</dbReference>
<comment type="caution">
    <text evidence="9">The sequence shown here is derived from an EMBL/GenBank/DDBJ whole genome shotgun (WGS) entry which is preliminary data.</text>
</comment>
<dbReference type="Gene3D" id="1.10.443.10">
    <property type="entry name" value="Intergrase catalytic core"/>
    <property type="match status" value="1"/>
</dbReference>
<accession>A0AA43RJ02</accession>
<dbReference type="PROSITE" id="PS51900">
    <property type="entry name" value="CB"/>
    <property type="match status" value="1"/>
</dbReference>
<keyword evidence="2" id="KW-0229">DNA integration</keyword>
<reference evidence="9" key="1">
    <citation type="submission" date="2023-07" db="EMBL/GenBank/DDBJ databases">
        <title>Between Cages and Wild: Unraveling the Impact of Captivity on Animal Microbiomes and Antimicrobial Resistance.</title>
        <authorList>
            <person name="Schmartz G.P."/>
            <person name="Rehner J."/>
            <person name="Schuff M.J."/>
            <person name="Becker S.L."/>
            <person name="Kravczyk M."/>
            <person name="Gurevich A."/>
            <person name="Francke R."/>
            <person name="Mueller R."/>
            <person name="Keller V."/>
            <person name="Keller A."/>
        </authorList>
    </citation>
    <scope>NUCLEOTIDE SEQUENCE</scope>
    <source>
        <strain evidence="9">S12M_St_49</strain>
    </source>
</reference>
<dbReference type="CDD" id="cd01189">
    <property type="entry name" value="INT_ICEBs1_C_like"/>
    <property type="match status" value="1"/>
</dbReference>
<feature type="domain" description="Core-binding (CB)" evidence="8">
    <location>
        <begin position="94"/>
        <end position="176"/>
    </location>
</feature>
<evidence type="ECO:0000313" key="9">
    <source>
        <dbReference type="EMBL" id="MDO4841716.1"/>
    </source>
</evidence>
<evidence type="ECO:0000259" key="7">
    <source>
        <dbReference type="PROSITE" id="PS51898"/>
    </source>
</evidence>
<dbReference type="PROSITE" id="PS51898">
    <property type="entry name" value="TYR_RECOMBINASE"/>
    <property type="match status" value="1"/>
</dbReference>
<dbReference type="EMBL" id="JAUMVS010000042">
    <property type="protein sequence ID" value="MDO4841716.1"/>
    <property type="molecule type" value="Genomic_DNA"/>
</dbReference>
<dbReference type="InterPro" id="IPR044068">
    <property type="entry name" value="CB"/>
</dbReference>
<evidence type="ECO:0000256" key="2">
    <source>
        <dbReference type="ARBA" id="ARBA00022908"/>
    </source>
</evidence>
<feature type="domain" description="Tyr recombinase" evidence="7">
    <location>
        <begin position="202"/>
        <end position="425"/>
    </location>
</feature>
<dbReference type="InterPro" id="IPR016177">
    <property type="entry name" value="DNA-bd_dom_sf"/>
</dbReference>
<dbReference type="Pfam" id="PF02920">
    <property type="entry name" value="Integrase_DNA"/>
    <property type="match status" value="1"/>
</dbReference>
<name>A0AA43RJ02_9ACTN</name>
<gene>
    <name evidence="9" type="ORF">Q3982_03455</name>
</gene>
<keyword evidence="3 5" id="KW-0238">DNA-binding</keyword>
<dbReference type="Pfam" id="PF00589">
    <property type="entry name" value="Phage_integrase"/>
    <property type="match status" value="1"/>
</dbReference>
<dbReference type="GO" id="GO:0008907">
    <property type="term" value="F:integrase activity"/>
    <property type="evidence" value="ECO:0007669"/>
    <property type="project" value="InterPro"/>
</dbReference>
<sequence>MPVISFQRGANVNEKRRDNKGRVLRNSESQRPDGKYEFKYTDAKGIRRSVYSWKLVATDKLPPGKRQCEPLRDMEKRLNRDVEDGIDTHSGTKTSLNDFYDDYISTKYELKPSTRTNYKYMYTKYVREGLGKKKIASIKYSDIKKFYIHLIKDIGFKPNSVEIIQTILHPVFNMAVRDGYIRTNPTDGVIAEIKRSHDWEKPKRHALTIPQQERFVEFVSGSKVYKHWMTLFTVMLGTGARIGEIVGLRWDDCDFENNIIDINHNLVYRVQEESGVCEFHITTPKTKAGTRIIPMFSEVKEALIAEYARQQEDGFNTFVIDGYTNFIFRNRFDEALGPHVINRAIERVIRDANLEEQERAKKEHREPVLLPHFSCHHLRHTFCTRLCENESNIKVIQEIMGHRNVETTMDVYNEATKEKKMQTFASLEGAFRIS</sequence>
<dbReference type="InterPro" id="IPR004191">
    <property type="entry name" value="Integrase_Tn916-type_DNA-bd_N"/>
</dbReference>
<dbReference type="InterPro" id="IPR050090">
    <property type="entry name" value="Tyrosine_recombinase_XerCD"/>
</dbReference>
<evidence type="ECO:0000256" key="3">
    <source>
        <dbReference type="ARBA" id="ARBA00023125"/>
    </source>
</evidence>
<dbReference type="SUPFAM" id="SSF56349">
    <property type="entry name" value="DNA breaking-rejoining enzymes"/>
    <property type="match status" value="1"/>
</dbReference>
<dbReference type="SUPFAM" id="SSF54171">
    <property type="entry name" value="DNA-binding domain"/>
    <property type="match status" value="1"/>
</dbReference>
<keyword evidence="10" id="KW-1185">Reference proteome</keyword>
<dbReference type="Pfam" id="PF14659">
    <property type="entry name" value="Phage_int_SAM_3"/>
    <property type="match status" value="1"/>
</dbReference>
<proteinExistence type="inferred from homology"/>
<dbReference type="InterPro" id="IPR004107">
    <property type="entry name" value="Integrase_SAM-like_N"/>
</dbReference>